<dbReference type="SFLD" id="SFLDS00005">
    <property type="entry name" value="Isoprenoid_Synthase_Type_I"/>
    <property type="match status" value="1"/>
</dbReference>
<reference evidence="4 5" key="1">
    <citation type="submission" date="2019-12" db="EMBL/GenBank/DDBJ databases">
        <title>Whole genome sequencing of endophytic Actinobacterium Micromonospora sp. MPMI6T.</title>
        <authorList>
            <person name="Evv R."/>
            <person name="Podile A.R."/>
        </authorList>
    </citation>
    <scope>NUCLEOTIDE SEQUENCE [LARGE SCALE GENOMIC DNA]</scope>
    <source>
        <strain evidence="4 5">MPMI6</strain>
    </source>
</reference>
<keyword evidence="5" id="KW-1185">Reference proteome</keyword>
<dbReference type="Pfam" id="PF00348">
    <property type="entry name" value="polyprenyl_synt"/>
    <property type="match status" value="1"/>
</dbReference>
<evidence type="ECO:0000313" key="4">
    <source>
        <dbReference type="EMBL" id="MBO4206265.1"/>
    </source>
</evidence>
<dbReference type="Proteomes" id="UP000823521">
    <property type="component" value="Unassembled WGS sequence"/>
</dbReference>
<dbReference type="InterPro" id="IPR008949">
    <property type="entry name" value="Isoprenoid_synthase_dom_sf"/>
</dbReference>
<dbReference type="InterPro" id="IPR000092">
    <property type="entry name" value="Polyprenyl_synt"/>
</dbReference>
<keyword evidence="3" id="KW-0808">Transferase</keyword>
<evidence type="ECO:0000256" key="1">
    <source>
        <dbReference type="ARBA" id="ARBA00022723"/>
    </source>
</evidence>
<accession>A0ABS3VP30</accession>
<dbReference type="InterPro" id="IPR033749">
    <property type="entry name" value="Polyprenyl_synt_CS"/>
</dbReference>
<dbReference type="PROSITE" id="PS00723">
    <property type="entry name" value="POLYPRENYL_SYNTHASE_1"/>
    <property type="match status" value="1"/>
</dbReference>
<dbReference type="EMBL" id="WVUH01000059">
    <property type="protein sequence ID" value="MBO4206265.1"/>
    <property type="molecule type" value="Genomic_DNA"/>
</dbReference>
<dbReference type="Gene3D" id="1.10.600.10">
    <property type="entry name" value="Farnesyl Diphosphate Synthase"/>
    <property type="match status" value="1"/>
</dbReference>
<organism evidence="4 5">
    <name type="scientific">Micromonospora echinofusca</name>
    <dbReference type="NCBI Taxonomy" id="47858"/>
    <lineage>
        <taxon>Bacteria</taxon>
        <taxon>Bacillati</taxon>
        <taxon>Actinomycetota</taxon>
        <taxon>Actinomycetes</taxon>
        <taxon>Micromonosporales</taxon>
        <taxon>Micromonosporaceae</taxon>
        <taxon>Micromonospora</taxon>
    </lineage>
</organism>
<name>A0ABS3VP30_MICEH</name>
<dbReference type="SUPFAM" id="SSF48576">
    <property type="entry name" value="Terpenoid synthases"/>
    <property type="match status" value="1"/>
</dbReference>
<sequence length="352" mass="37344">MSIQSGTPAARVRPEDAPAALVRAGQRVATELRGVVDGLEPQLARICGYHFGWRDADGRPTDDGHGKLLRARLTLLAAEAAGADPAVAVPGAVAVELVHNFSLLHDDIMDADELRRGRPAAWVVFGQGMATLAGDALLAAAFCRLAPLAAGPTRRAATVLPDALHRMIAGQSADLALEGPDVDHVEVDHYLRACDKTSALLEAASAIGAALAGADEQQLTALRRAGYCLGVSWQIANDVEDIWGDTGVTGKPELSDLRRSKKTLPVILALRSGQSGGARLAEALRAAGPQPSEPEVQQWARLVEAAGGRAGAERLSRSYLEDAVDQLRAARLAARPREELVRLFRRMVLRES</sequence>
<gene>
    <name evidence="4" type="ORF">GSF22_09630</name>
</gene>
<evidence type="ECO:0000256" key="3">
    <source>
        <dbReference type="RuleBase" id="RU004466"/>
    </source>
</evidence>
<protein>
    <submittedName>
        <fullName evidence="4">Polyprenyl synthetase family protein</fullName>
    </submittedName>
</protein>
<dbReference type="PANTHER" id="PTHR12001:SF71">
    <property type="entry name" value="(2E,6E)-FARNESYL DIPHOSPHATE SYNTHASE"/>
    <property type="match status" value="1"/>
</dbReference>
<keyword evidence="2" id="KW-0460">Magnesium</keyword>
<evidence type="ECO:0000313" key="5">
    <source>
        <dbReference type="Proteomes" id="UP000823521"/>
    </source>
</evidence>
<comment type="similarity">
    <text evidence="3">Belongs to the FPP/GGPP synthase family.</text>
</comment>
<dbReference type="RefSeq" id="WP_208813048.1">
    <property type="nucleotide sequence ID" value="NZ_WVUH01000059.1"/>
</dbReference>
<comment type="caution">
    <text evidence="4">The sequence shown here is derived from an EMBL/GenBank/DDBJ whole genome shotgun (WGS) entry which is preliminary data.</text>
</comment>
<keyword evidence="1" id="KW-0479">Metal-binding</keyword>
<proteinExistence type="inferred from homology"/>
<evidence type="ECO:0000256" key="2">
    <source>
        <dbReference type="ARBA" id="ARBA00022842"/>
    </source>
</evidence>
<dbReference type="PANTHER" id="PTHR12001">
    <property type="entry name" value="GERANYLGERANYL PYROPHOSPHATE SYNTHASE"/>
    <property type="match status" value="1"/>
</dbReference>